<keyword evidence="10 12" id="KW-0289">Folate biosynthesis</keyword>
<name>A0AAE4FTQ5_9CYAN</name>
<evidence type="ECO:0000256" key="9">
    <source>
        <dbReference type="ARBA" id="ARBA00022842"/>
    </source>
</evidence>
<evidence type="ECO:0000313" key="15">
    <source>
        <dbReference type="Proteomes" id="UP001268256"/>
    </source>
</evidence>
<dbReference type="AlphaFoldDB" id="A0AAE4FTQ5"/>
<evidence type="ECO:0000256" key="4">
    <source>
        <dbReference type="ARBA" id="ARBA00009503"/>
    </source>
</evidence>
<dbReference type="PROSITE" id="PS50972">
    <property type="entry name" value="PTERIN_BINDING"/>
    <property type="match status" value="1"/>
</dbReference>
<reference evidence="15" key="1">
    <citation type="submission" date="2023-07" db="EMBL/GenBank/DDBJ databases">
        <authorList>
            <person name="Luz R."/>
            <person name="Cordeiro R."/>
            <person name="Fonseca A."/>
            <person name="Goncalves V."/>
        </authorList>
    </citation>
    <scope>NUCLEOTIDE SEQUENCE [LARGE SCALE GENOMIC DNA]</scope>
    <source>
        <strain evidence="15">BACA0444</strain>
    </source>
</reference>
<dbReference type="Gene3D" id="3.20.20.20">
    <property type="entry name" value="Dihydropteroate synthase-like"/>
    <property type="match status" value="1"/>
</dbReference>
<dbReference type="CDD" id="cd00739">
    <property type="entry name" value="DHPS"/>
    <property type="match status" value="1"/>
</dbReference>
<dbReference type="Proteomes" id="UP001268256">
    <property type="component" value="Unassembled WGS sequence"/>
</dbReference>
<dbReference type="FunFam" id="3.20.20.20:FF:000006">
    <property type="entry name" value="Dihydropteroate synthase"/>
    <property type="match status" value="1"/>
</dbReference>
<keyword evidence="7 12" id="KW-0808">Transferase</keyword>
<keyword evidence="9 12" id="KW-0460">Magnesium</keyword>
<comment type="caution">
    <text evidence="14">The sequence shown here is derived from an EMBL/GenBank/DDBJ whole genome shotgun (WGS) entry which is preliminary data.</text>
</comment>
<comment type="similarity">
    <text evidence="4 12">Belongs to the DHPS family.</text>
</comment>
<dbReference type="PANTHER" id="PTHR20941:SF1">
    <property type="entry name" value="FOLIC ACID SYNTHESIS PROTEIN FOL1"/>
    <property type="match status" value="1"/>
</dbReference>
<evidence type="ECO:0000256" key="12">
    <source>
        <dbReference type="RuleBase" id="RU361205"/>
    </source>
</evidence>
<comment type="cofactor">
    <cofactor evidence="2 12">
        <name>Mg(2+)</name>
        <dbReference type="ChEBI" id="CHEBI:18420"/>
    </cofactor>
</comment>
<dbReference type="PROSITE" id="PS00793">
    <property type="entry name" value="DHPS_2"/>
    <property type="match status" value="1"/>
</dbReference>
<dbReference type="EMBL" id="JAVMIP010000021">
    <property type="protein sequence ID" value="MDS3862085.1"/>
    <property type="molecule type" value="Genomic_DNA"/>
</dbReference>
<keyword evidence="15" id="KW-1185">Reference proteome</keyword>
<dbReference type="PROSITE" id="PS00792">
    <property type="entry name" value="DHPS_1"/>
    <property type="match status" value="1"/>
</dbReference>
<evidence type="ECO:0000256" key="6">
    <source>
        <dbReference type="ARBA" id="ARBA00016919"/>
    </source>
</evidence>
<dbReference type="InterPro" id="IPR045031">
    <property type="entry name" value="DHP_synth-like"/>
</dbReference>
<evidence type="ECO:0000256" key="2">
    <source>
        <dbReference type="ARBA" id="ARBA00001946"/>
    </source>
</evidence>
<dbReference type="NCBIfam" id="TIGR01496">
    <property type="entry name" value="DHPS"/>
    <property type="match status" value="1"/>
</dbReference>
<evidence type="ECO:0000256" key="8">
    <source>
        <dbReference type="ARBA" id="ARBA00022723"/>
    </source>
</evidence>
<gene>
    <name evidence="14" type="primary">folP</name>
    <name evidence="14" type="ORF">RIF25_14880</name>
</gene>
<dbReference type="SUPFAM" id="SSF51717">
    <property type="entry name" value="Dihydropteroate synthetase-like"/>
    <property type="match status" value="1"/>
</dbReference>
<proteinExistence type="inferred from homology"/>
<sequence>MHPVDGTGGWRIRGHEFIWGRKTYVMGILNVTPDSFSDGGEFASIAAAVNQAQTLATAGVDILDVGGQSTRPGAEEISRESELERVIPVINAIRQELNTPISIDTTRAEVAQAALNAGADLINDVSGGKDDPQILEVAARSNVPIVLMHRRGTPQTMQTLTDYGDLIGELLAFFQAQITTAMNLGIPRHHIVIDPGIGFAKTTTQNIRLLQNLRQFQTLGCPILIGTSRKRFIGEILNQPNPKARIWGTAATCCYAIAQGVDLVRVHDGLEMVQTCRMADRLWRQSS</sequence>
<keyword evidence="8 12" id="KW-0479">Metal-binding</keyword>
<evidence type="ECO:0000259" key="13">
    <source>
        <dbReference type="PROSITE" id="PS50972"/>
    </source>
</evidence>
<accession>A0AAE4FTQ5</accession>
<dbReference type="PANTHER" id="PTHR20941">
    <property type="entry name" value="FOLATE SYNTHESIS PROTEINS"/>
    <property type="match status" value="1"/>
</dbReference>
<dbReference type="GO" id="GO:0046656">
    <property type="term" value="P:folic acid biosynthetic process"/>
    <property type="evidence" value="ECO:0007669"/>
    <property type="project" value="UniProtKB-KW"/>
</dbReference>
<evidence type="ECO:0000256" key="3">
    <source>
        <dbReference type="ARBA" id="ARBA00004763"/>
    </source>
</evidence>
<organism evidence="14 15">
    <name type="scientific">Pseudocalidococcus azoricus BACA0444</name>
    <dbReference type="NCBI Taxonomy" id="2918990"/>
    <lineage>
        <taxon>Bacteria</taxon>
        <taxon>Bacillati</taxon>
        <taxon>Cyanobacteriota</taxon>
        <taxon>Cyanophyceae</taxon>
        <taxon>Acaryochloridales</taxon>
        <taxon>Thermosynechococcaceae</taxon>
        <taxon>Pseudocalidococcus</taxon>
        <taxon>Pseudocalidococcus azoricus</taxon>
    </lineage>
</organism>
<feature type="domain" description="Pterin-binding" evidence="13">
    <location>
        <begin position="23"/>
        <end position="277"/>
    </location>
</feature>
<comment type="catalytic activity">
    <reaction evidence="1">
        <text>(7,8-dihydropterin-6-yl)methyl diphosphate + 4-aminobenzoate = 7,8-dihydropteroate + diphosphate</text>
        <dbReference type="Rhea" id="RHEA:19949"/>
        <dbReference type="ChEBI" id="CHEBI:17836"/>
        <dbReference type="ChEBI" id="CHEBI:17839"/>
        <dbReference type="ChEBI" id="CHEBI:33019"/>
        <dbReference type="ChEBI" id="CHEBI:72950"/>
        <dbReference type="EC" id="2.5.1.15"/>
    </reaction>
</comment>
<dbReference type="GO" id="GO:0004156">
    <property type="term" value="F:dihydropteroate synthase activity"/>
    <property type="evidence" value="ECO:0007669"/>
    <property type="project" value="UniProtKB-EC"/>
</dbReference>
<evidence type="ECO:0000256" key="5">
    <source>
        <dbReference type="ARBA" id="ARBA00012458"/>
    </source>
</evidence>
<dbReference type="InterPro" id="IPR006390">
    <property type="entry name" value="DHP_synth_dom"/>
</dbReference>
<evidence type="ECO:0000256" key="7">
    <source>
        <dbReference type="ARBA" id="ARBA00022679"/>
    </source>
</evidence>
<dbReference type="GO" id="GO:0005829">
    <property type="term" value="C:cytosol"/>
    <property type="evidence" value="ECO:0007669"/>
    <property type="project" value="TreeGrafter"/>
</dbReference>
<dbReference type="EC" id="2.5.1.15" evidence="5 12"/>
<evidence type="ECO:0000313" key="14">
    <source>
        <dbReference type="EMBL" id="MDS3862085.1"/>
    </source>
</evidence>
<dbReference type="InterPro" id="IPR000489">
    <property type="entry name" value="Pterin-binding_dom"/>
</dbReference>
<evidence type="ECO:0000256" key="10">
    <source>
        <dbReference type="ARBA" id="ARBA00022909"/>
    </source>
</evidence>
<dbReference type="InterPro" id="IPR011005">
    <property type="entry name" value="Dihydropteroate_synth-like_sf"/>
</dbReference>
<evidence type="ECO:0000256" key="1">
    <source>
        <dbReference type="ARBA" id="ARBA00000012"/>
    </source>
</evidence>
<dbReference type="GO" id="GO:0046872">
    <property type="term" value="F:metal ion binding"/>
    <property type="evidence" value="ECO:0007669"/>
    <property type="project" value="UniProtKB-KW"/>
</dbReference>
<comment type="pathway">
    <text evidence="3 12">Cofactor biosynthesis; tetrahydrofolate biosynthesis; 7,8-dihydrofolate from 2-amino-4-hydroxy-6-hydroxymethyl-7,8-dihydropteridine diphosphate and 4-aminobenzoate: step 1/2.</text>
</comment>
<comment type="function">
    <text evidence="12">Catalyzes the condensation of para-aminobenzoate (pABA) with 6-hydroxymethyl-7,8-dihydropterin diphosphate (DHPt-PP) to form 7,8-dihydropteroate (H2Pte), the immediate precursor of folate derivatives.</text>
</comment>
<dbReference type="GO" id="GO:0046654">
    <property type="term" value="P:tetrahydrofolate biosynthetic process"/>
    <property type="evidence" value="ECO:0007669"/>
    <property type="project" value="TreeGrafter"/>
</dbReference>
<protein>
    <recommendedName>
        <fullName evidence="6 12">Dihydropteroate synthase</fullName>
        <shortName evidence="12">DHPS</shortName>
        <ecNumber evidence="5 12">2.5.1.15</ecNumber>
    </recommendedName>
    <alternativeName>
        <fullName evidence="11 12">Dihydropteroate pyrophosphorylase</fullName>
    </alternativeName>
</protein>
<evidence type="ECO:0000256" key="11">
    <source>
        <dbReference type="ARBA" id="ARBA00030193"/>
    </source>
</evidence>
<dbReference type="Pfam" id="PF00809">
    <property type="entry name" value="Pterin_bind"/>
    <property type="match status" value="1"/>
</dbReference>